<feature type="domain" description="DUF7707" evidence="3">
    <location>
        <begin position="23"/>
        <end position="127"/>
    </location>
</feature>
<accession>A0A9W9PYG7</accession>
<evidence type="ECO:0000256" key="1">
    <source>
        <dbReference type="SAM" id="Phobius"/>
    </source>
</evidence>
<dbReference type="PANTHER" id="PTHR38118:SF2">
    <property type="entry name" value="CDP-ALCOHOL PHOSPHATIDYLTRANSFERASE PROTEIN"/>
    <property type="match status" value="1"/>
</dbReference>
<dbReference type="Proteomes" id="UP001147746">
    <property type="component" value="Unassembled WGS sequence"/>
</dbReference>
<dbReference type="EMBL" id="JAPZBO010000005">
    <property type="protein sequence ID" value="KAJ5315943.1"/>
    <property type="molecule type" value="Genomic_DNA"/>
</dbReference>
<keyword evidence="1" id="KW-1133">Transmembrane helix</keyword>
<dbReference type="InterPro" id="IPR056124">
    <property type="entry name" value="DUF7707"/>
</dbReference>
<keyword evidence="1" id="KW-0812">Transmembrane</keyword>
<feature type="signal peptide" evidence="2">
    <location>
        <begin position="1"/>
        <end position="18"/>
    </location>
</feature>
<reference evidence="4" key="2">
    <citation type="journal article" date="2023" name="IMA Fungus">
        <title>Comparative genomic study of the Penicillium genus elucidates a diverse pangenome and 15 lateral gene transfer events.</title>
        <authorList>
            <person name="Petersen C."/>
            <person name="Sorensen T."/>
            <person name="Nielsen M.R."/>
            <person name="Sondergaard T.E."/>
            <person name="Sorensen J.L."/>
            <person name="Fitzpatrick D.A."/>
            <person name="Frisvad J.C."/>
            <person name="Nielsen K.L."/>
        </authorList>
    </citation>
    <scope>NUCLEOTIDE SEQUENCE</scope>
    <source>
        <strain evidence="4">IBT 21472</strain>
    </source>
</reference>
<evidence type="ECO:0000313" key="4">
    <source>
        <dbReference type="EMBL" id="KAJ5315943.1"/>
    </source>
</evidence>
<keyword evidence="2" id="KW-0732">Signal</keyword>
<proteinExistence type="predicted"/>
<dbReference type="Pfam" id="PF24808">
    <property type="entry name" value="DUF7707"/>
    <property type="match status" value="1"/>
</dbReference>
<comment type="caution">
    <text evidence="4">The sequence shown here is derived from an EMBL/GenBank/DDBJ whole genome shotgun (WGS) entry which is preliminary data.</text>
</comment>
<name>A0A9W9PYG7_9EURO</name>
<evidence type="ECO:0000313" key="5">
    <source>
        <dbReference type="Proteomes" id="UP001147746"/>
    </source>
</evidence>
<protein>
    <recommendedName>
        <fullName evidence="3">DUF7707 domain-containing protein</fullName>
    </recommendedName>
</protein>
<feature type="chain" id="PRO_5041155231" description="DUF7707 domain-containing protein" evidence="2">
    <location>
        <begin position="19"/>
        <end position="190"/>
    </location>
</feature>
<sequence>MLSKLLLILAVAVVMVSSQWSATIDPSSVSLPLRKTWCSYQQNSCPLICLQVNGSSGASVNTCDANSLDYSCICSNGISPNASEYSETMAYFICTEAGNQCVTKCAQTDSSCQASCRDDHPCGAQDPVRINATTTTTTSAASSATASSTSNPLGTDVATGGAVRMSLELGQVYGLCAFVGAFVAGFAVLL</sequence>
<keyword evidence="1" id="KW-0472">Membrane</keyword>
<keyword evidence="5" id="KW-1185">Reference proteome</keyword>
<gene>
    <name evidence="4" type="ORF">N7476_006250</name>
</gene>
<dbReference type="AlphaFoldDB" id="A0A9W9PYG7"/>
<evidence type="ECO:0000259" key="3">
    <source>
        <dbReference type="Pfam" id="PF24808"/>
    </source>
</evidence>
<dbReference type="PANTHER" id="PTHR38118">
    <property type="entry name" value="ANCHORED CELL WALL PROTEIN 11-RELATED"/>
    <property type="match status" value="1"/>
</dbReference>
<feature type="transmembrane region" description="Helical" evidence="1">
    <location>
        <begin position="172"/>
        <end position="189"/>
    </location>
</feature>
<evidence type="ECO:0000256" key="2">
    <source>
        <dbReference type="SAM" id="SignalP"/>
    </source>
</evidence>
<organism evidence="4 5">
    <name type="scientific">Penicillium atrosanguineum</name>
    <dbReference type="NCBI Taxonomy" id="1132637"/>
    <lineage>
        <taxon>Eukaryota</taxon>
        <taxon>Fungi</taxon>
        <taxon>Dikarya</taxon>
        <taxon>Ascomycota</taxon>
        <taxon>Pezizomycotina</taxon>
        <taxon>Eurotiomycetes</taxon>
        <taxon>Eurotiomycetidae</taxon>
        <taxon>Eurotiales</taxon>
        <taxon>Aspergillaceae</taxon>
        <taxon>Penicillium</taxon>
    </lineage>
</organism>
<reference evidence="4" key="1">
    <citation type="submission" date="2022-12" db="EMBL/GenBank/DDBJ databases">
        <authorList>
            <person name="Petersen C."/>
        </authorList>
    </citation>
    <scope>NUCLEOTIDE SEQUENCE</scope>
    <source>
        <strain evidence="4">IBT 21472</strain>
    </source>
</reference>